<comment type="caution">
    <text evidence="1">The sequence shown here is derived from an EMBL/GenBank/DDBJ whole genome shotgun (WGS) entry which is preliminary data.</text>
</comment>
<dbReference type="EMBL" id="JAGETX010000002">
    <property type="protein sequence ID" value="MBO3270076.1"/>
    <property type="molecule type" value="Genomic_DNA"/>
</dbReference>
<protein>
    <submittedName>
        <fullName evidence="1">Uncharacterized protein</fullName>
    </submittedName>
</protein>
<evidence type="ECO:0000313" key="1">
    <source>
        <dbReference type="EMBL" id="MBO3270076.1"/>
    </source>
</evidence>
<gene>
    <name evidence="1" type="ORF">J4D97_05390</name>
</gene>
<name>A0ABS3T8W1_9BACT</name>
<dbReference type="Proteomes" id="UP000670527">
    <property type="component" value="Unassembled WGS sequence"/>
</dbReference>
<accession>A0ABS3T8W1</accession>
<dbReference type="RefSeq" id="WP_208306695.1">
    <property type="nucleotide sequence ID" value="NZ_JAGETX010000002.1"/>
</dbReference>
<reference evidence="1 2" key="1">
    <citation type="submission" date="2021-03" db="EMBL/GenBank/DDBJ databases">
        <authorList>
            <person name="Kim M.K."/>
        </authorList>
    </citation>
    <scope>NUCLEOTIDE SEQUENCE [LARGE SCALE GENOMIC DNA]</scope>
    <source>
        <strain evidence="1 2">BT507</strain>
    </source>
</reference>
<evidence type="ECO:0000313" key="2">
    <source>
        <dbReference type="Proteomes" id="UP000670527"/>
    </source>
</evidence>
<proteinExistence type="predicted"/>
<organism evidence="1 2">
    <name type="scientific">Hymenobacter defluvii</name>
    <dbReference type="NCBI Taxonomy" id="2054411"/>
    <lineage>
        <taxon>Bacteria</taxon>
        <taxon>Pseudomonadati</taxon>
        <taxon>Bacteroidota</taxon>
        <taxon>Cytophagia</taxon>
        <taxon>Cytophagales</taxon>
        <taxon>Hymenobacteraceae</taxon>
        <taxon>Hymenobacter</taxon>
    </lineage>
</organism>
<keyword evidence="2" id="KW-1185">Reference proteome</keyword>
<sequence>MQHAKKHKVVAKMVSGALTISSKIGDLLPNWAVERYFLYVNFLVWSISTDERFSQNGMMKKANLIK</sequence>